<dbReference type="Gene3D" id="3.10.310.10">
    <property type="entry name" value="Diaminopimelate Epimerase, Chain A, domain 1"/>
    <property type="match status" value="2"/>
</dbReference>
<evidence type="ECO:0000256" key="2">
    <source>
        <dbReference type="ARBA" id="ARBA00007529"/>
    </source>
</evidence>
<gene>
    <name evidence="4" type="ORF">C7999DRAFT_16924</name>
</gene>
<dbReference type="PANTHER" id="PTHR33442">
    <property type="entry name" value="TRANS-3-HYDROXY-L-PROLINE DEHYDRATASE"/>
    <property type="match status" value="1"/>
</dbReference>
<dbReference type="PANTHER" id="PTHR33442:SF1">
    <property type="entry name" value="TRANS-3-HYDROXY-L-PROLINE DEHYDRATASE"/>
    <property type="match status" value="1"/>
</dbReference>
<keyword evidence="5" id="KW-1185">Reference proteome</keyword>
<name>A0AAN7CML6_9PEZI</name>
<proteinExistence type="inferred from homology"/>
<dbReference type="EMBL" id="MU857721">
    <property type="protein sequence ID" value="KAK4244874.1"/>
    <property type="molecule type" value="Genomic_DNA"/>
</dbReference>
<comment type="caution">
    <text evidence="4">The sequence shown here is derived from an EMBL/GenBank/DDBJ whole genome shotgun (WGS) entry which is preliminary data.</text>
</comment>
<protein>
    <recommendedName>
        <fullName evidence="3">trans-L-3-hydroxyproline dehydratase</fullName>
        <ecNumber evidence="3">4.2.1.77</ecNumber>
    </recommendedName>
</protein>
<reference evidence="4" key="2">
    <citation type="submission" date="2023-05" db="EMBL/GenBank/DDBJ databases">
        <authorList>
            <consortium name="Lawrence Berkeley National Laboratory"/>
            <person name="Steindorff A."/>
            <person name="Hensen N."/>
            <person name="Bonometti L."/>
            <person name="Westerberg I."/>
            <person name="Brannstrom I.O."/>
            <person name="Guillou S."/>
            <person name="Cros-Aarteil S."/>
            <person name="Calhoun S."/>
            <person name="Haridas S."/>
            <person name="Kuo A."/>
            <person name="Mondo S."/>
            <person name="Pangilinan J."/>
            <person name="Riley R."/>
            <person name="Labutti K."/>
            <person name="Andreopoulos B."/>
            <person name="Lipzen A."/>
            <person name="Chen C."/>
            <person name="Yanf M."/>
            <person name="Daum C."/>
            <person name="Ng V."/>
            <person name="Clum A."/>
            <person name="Ohm R."/>
            <person name="Martin F."/>
            <person name="Silar P."/>
            <person name="Natvig D."/>
            <person name="Lalanne C."/>
            <person name="Gautier V."/>
            <person name="Ament-Velasquez S.L."/>
            <person name="Kruys A."/>
            <person name="Hutchinson M.I."/>
            <person name="Powell A.J."/>
            <person name="Barry K."/>
            <person name="Miller A.N."/>
            <person name="Grigoriev I.V."/>
            <person name="Debuchy R."/>
            <person name="Gladieux P."/>
            <person name="Thoren M.H."/>
            <person name="Johannesson H."/>
        </authorList>
    </citation>
    <scope>NUCLEOTIDE SEQUENCE</scope>
    <source>
        <strain evidence="4">CBS 359.72</strain>
    </source>
</reference>
<evidence type="ECO:0000256" key="3">
    <source>
        <dbReference type="ARBA" id="ARBA00013105"/>
    </source>
</evidence>
<accession>A0AAN7CML6</accession>
<dbReference type="AlphaFoldDB" id="A0AAN7CML6"/>
<dbReference type="Pfam" id="PF05544">
    <property type="entry name" value="Pro_racemase"/>
    <property type="match status" value="1"/>
</dbReference>
<comment type="catalytic activity">
    <reaction evidence="1">
        <text>trans-3-hydroxy-L-proline = 1-pyrroline-2-carboxylate + H2O</text>
        <dbReference type="Rhea" id="RHEA:10320"/>
        <dbReference type="ChEBI" id="CHEBI:15377"/>
        <dbReference type="ChEBI" id="CHEBI:39785"/>
        <dbReference type="ChEBI" id="CHEBI:57938"/>
        <dbReference type="EC" id="4.2.1.77"/>
    </reaction>
</comment>
<sequence>MAKPPIPQEILSAGAAPILTVDMHTTGEPTRIIYSGFPELKGSTLLQKRADAEANHDHVRGRLMLEPRGHKEMYGALIVNDTDLTAAGEADVGVLFMHTAGYSPMCGHATIAVSRFLVDFDPESCPGLFPKRNFQLDEKTMTTALKLHCPCGVVDVTVPVVNGPHGRLQSDPARPVSFINVDSYATGIDVAILVPEEYRWPELDARTSLTADFSYGGAFYCLVDAEQLGFKDGLRSSDLAALSRATAKLRDAIVANPQYKVYFQHPSEPELGYFYGVIVRDQKRGVPAEGADGAEVGLCFFGAQQVDRSPCGSGSAARRALAHAKHGWPPEKKWTYHCFLSDDCGGLGGFSAHVVGKPAEGQDKSGRAGDRVRVRVEGQAFYIGFATFFVEATDGISASGFVA</sequence>
<evidence type="ECO:0000256" key="1">
    <source>
        <dbReference type="ARBA" id="ARBA00001148"/>
    </source>
</evidence>
<dbReference type="EC" id="4.2.1.77" evidence="3"/>
<dbReference type="GO" id="GO:0050346">
    <property type="term" value="F:trans-L-3-hydroxyproline dehydratase activity"/>
    <property type="evidence" value="ECO:0007669"/>
    <property type="project" value="UniProtKB-EC"/>
</dbReference>
<dbReference type="FunFam" id="3.10.310.10:FF:000003">
    <property type="entry name" value="Proline racemase"/>
    <property type="match status" value="1"/>
</dbReference>
<comment type="similarity">
    <text evidence="2">Belongs to the proline racemase family.</text>
</comment>
<dbReference type="Proteomes" id="UP001303647">
    <property type="component" value="Unassembled WGS sequence"/>
</dbReference>
<organism evidence="4 5">
    <name type="scientific">Corynascus novoguineensis</name>
    <dbReference type="NCBI Taxonomy" id="1126955"/>
    <lineage>
        <taxon>Eukaryota</taxon>
        <taxon>Fungi</taxon>
        <taxon>Dikarya</taxon>
        <taxon>Ascomycota</taxon>
        <taxon>Pezizomycotina</taxon>
        <taxon>Sordariomycetes</taxon>
        <taxon>Sordariomycetidae</taxon>
        <taxon>Sordariales</taxon>
        <taxon>Chaetomiaceae</taxon>
        <taxon>Corynascus</taxon>
    </lineage>
</organism>
<evidence type="ECO:0000313" key="4">
    <source>
        <dbReference type="EMBL" id="KAK4244874.1"/>
    </source>
</evidence>
<dbReference type="InterPro" id="IPR008794">
    <property type="entry name" value="Pro_racemase_fam"/>
</dbReference>
<dbReference type="SFLD" id="SFLDS00028">
    <property type="entry name" value="Proline_Racemase"/>
    <property type="match status" value="1"/>
</dbReference>
<evidence type="ECO:0000313" key="5">
    <source>
        <dbReference type="Proteomes" id="UP001303647"/>
    </source>
</evidence>
<reference evidence="4" key="1">
    <citation type="journal article" date="2023" name="Mol. Phylogenet. Evol.">
        <title>Genome-scale phylogeny and comparative genomics of the fungal order Sordariales.</title>
        <authorList>
            <person name="Hensen N."/>
            <person name="Bonometti L."/>
            <person name="Westerberg I."/>
            <person name="Brannstrom I.O."/>
            <person name="Guillou S."/>
            <person name="Cros-Aarteil S."/>
            <person name="Calhoun S."/>
            <person name="Haridas S."/>
            <person name="Kuo A."/>
            <person name="Mondo S."/>
            <person name="Pangilinan J."/>
            <person name="Riley R."/>
            <person name="LaButti K."/>
            <person name="Andreopoulos B."/>
            <person name="Lipzen A."/>
            <person name="Chen C."/>
            <person name="Yan M."/>
            <person name="Daum C."/>
            <person name="Ng V."/>
            <person name="Clum A."/>
            <person name="Steindorff A."/>
            <person name="Ohm R.A."/>
            <person name="Martin F."/>
            <person name="Silar P."/>
            <person name="Natvig D.O."/>
            <person name="Lalanne C."/>
            <person name="Gautier V."/>
            <person name="Ament-Velasquez S.L."/>
            <person name="Kruys A."/>
            <person name="Hutchinson M.I."/>
            <person name="Powell A.J."/>
            <person name="Barry K."/>
            <person name="Miller A.N."/>
            <person name="Grigoriev I.V."/>
            <person name="Debuchy R."/>
            <person name="Gladieux P."/>
            <person name="Hiltunen Thoren M."/>
            <person name="Johannesson H."/>
        </authorList>
    </citation>
    <scope>NUCLEOTIDE SEQUENCE</scope>
    <source>
        <strain evidence="4">CBS 359.72</strain>
    </source>
</reference>
<dbReference type="SUPFAM" id="SSF54506">
    <property type="entry name" value="Diaminopimelate epimerase-like"/>
    <property type="match status" value="1"/>
</dbReference>